<feature type="transmembrane region" description="Helical" evidence="3">
    <location>
        <begin position="452"/>
        <end position="481"/>
    </location>
</feature>
<feature type="transmembrane region" description="Helical" evidence="3">
    <location>
        <begin position="419"/>
        <end position="440"/>
    </location>
</feature>
<dbReference type="PANTHER" id="PTHR37813">
    <property type="entry name" value="FELS-2 PROPHAGE PROTEIN"/>
    <property type="match status" value="1"/>
</dbReference>
<dbReference type="PANTHER" id="PTHR37813:SF1">
    <property type="entry name" value="FELS-2 PROPHAGE PROTEIN"/>
    <property type="match status" value="1"/>
</dbReference>
<feature type="coiled-coil region" evidence="2">
    <location>
        <begin position="19"/>
        <end position="53"/>
    </location>
</feature>
<dbReference type="KEGG" id="cfm:BJL90_12905"/>
<reference evidence="6 8" key="2">
    <citation type="submission" date="2017-03" db="EMBL/GenBank/DDBJ databases">
        <title>Complete sequence of Clostridium formicaceticum DSM 92.</title>
        <authorList>
            <person name="Poehlein A."/>
            <person name="Karl M."/>
            <person name="Bengelsdorf F.R."/>
            <person name="Duerre P."/>
            <person name="Daniel R."/>
        </authorList>
    </citation>
    <scope>NUCLEOTIDE SEQUENCE [LARGE SCALE GENOMIC DNA]</scope>
    <source>
        <strain evidence="6 8">DSM 92</strain>
    </source>
</reference>
<name>A0AAC9WFS1_9CLOT</name>
<reference evidence="5 7" key="1">
    <citation type="submission" date="2016-10" db="EMBL/GenBank/DDBJ databases">
        <title>Complete Genome Sequence of Acetogen Clostridium formicoaceticum ATCC 27076.</title>
        <authorList>
            <person name="Bao T."/>
            <person name="Cheng C."/>
            <person name="Zhao J."/>
            <person name="Yang S.-T."/>
            <person name="Wang J."/>
            <person name="Wang M."/>
        </authorList>
    </citation>
    <scope>NUCLEOTIDE SEQUENCE [LARGE SCALE GENOMIC DNA]</scope>
    <source>
        <strain evidence="5 7">ATCC 27076</strain>
    </source>
</reference>
<evidence type="ECO:0000256" key="3">
    <source>
        <dbReference type="SAM" id="Phobius"/>
    </source>
</evidence>
<dbReference type="RefSeq" id="WP_070968692.1">
    <property type="nucleotide sequence ID" value="NZ_CP017603.1"/>
</dbReference>
<evidence type="ECO:0000256" key="2">
    <source>
        <dbReference type="SAM" id="Coils"/>
    </source>
</evidence>
<evidence type="ECO:0000256" key="1">
    <source>
        <dbReference type="ARBA" id="ARBA00022612"/>
    </source>
</evidence>
<dbReference type="Proteomes" id="UP000192478">
    <property type="component" value="Chromosome"/>
</dbReference>
<gene>
    <name evidence="5" type="ORF">BJL90_12905</name>
    <name evidence="6" type="ORF">CLFO_15040</name>
</gene>
<proteinExistence type="predicted"/>
<protein>
    <submittedName>
        <fullName evidence="5">Phage tail tape measure protein</fullName>
    </submittedName>
    <submittedName>
        <fullName evidence="6">Phage-related minor tail protein</fullName>
    </submittedName>
</protein>
<dbReference type="EMBL" id="CP020559">
    <property type="protein sequence ID" value="ARE87118.1"/>
    <property type="molecule type" value="Genomic_DNA"/>
</dbReference>
<evidence type="ECO:0000313" key="7">
    <source>
        <dbReference type="Proteomes" id="UP000177894"/>
    </source>
</evidence>
<keyword evidence="3" id="KW-0472">Membrane</keyword>
<keyword evidence="7" id="KW-1185">Reference proteome</keyword>
<evidence type="ECO:0000313" key="5">
    <source>
        <dbReference type="EMBL" id="AOY76686.1"/>
    </source>
</evidence>
<sequence length="667" mass="71697">MSRTIATILALKDKISSPLVKVSKNVDKVTREMKKSQNQVERWKNKSVKAMDNVIKKTAKVALAAGALAGAFAVKVGFDGLLELEEGAAKVKSIAKNSLDLKDIQKDLLKYSTATNVSVQELAETQYSAISAGVKATESIEASVTATKLAKAGFTDANSALKIMTSTMNVFGLEGTEAMQQISDKLLVTQNLGVTTVAELSQSLGPLTPIAKSAGVSIDELFSGMAALTKNGLETNEAVTAYKGVLTSVIKPTSEASKMAKQLGIDFSTSAIESKGMAGFLQEIKEKTGGNTEVMGKLFGNVRALSGALILTGDGIDDFNSTLDAMKNSAGATDEAFEIMTNTIGFKLSKMKNTTKNIFTSIMMSQSGAIGEYIDKIDGWVTNNEERIQGWVKNIGDGITKVIEFIKGILNFIKEHEKLISTILVFIMSLYTVIKVMGILKTVLTGLHTIWLIFNGTLVVSPIGWIILAIGALIAIGYALWRNWDTVSEKAGQLWESIKAAFSPIGDFFKGIWEGVKVGFKSFINFFIDGINKVISGINSVKVKVPDWVPKFGGQEFGINIAQLPKFAKGGIATGPSIFGEAGPEIAIPLKKTKRSQDLLTQANMLINKNKGSATTNQLTNNYNTSSKKDVSINVYFQGVTVGEEEFFEKAGQHIANKIKLVIGNTV</sequence>
<keyword evidence="2" id="KW-0175">Coiled coil</keyword>
<evidence type="ECO:0000313" key="6">
    <source>
        <dbReference type="EMBL" id="ARE87118.1"/>
    </source>
</evidence>
<organism evidence="6 8">
    <name type="scientific">Clostridium formicaceticum</name>
    <dbReference type="NCBI Taxonomy" id="1497"/>
    <lineage>
        <taxon>Bacteria</taxon>
        <taxon>Bacillati</taxon>
        <taxon>Bacillota</taxon>
        <taxon>Clostridia</taxon>
        <taxon>Eubacteriales</taxon>
        <taxon>Clostridiaceae</taxon>
        <taxon>Clostridium</taxon>
    </lineage>
</organism>
<dbReference type="Pfam" id="PF10145">
    <property type="entry name" value="PhageMin_Tail"/>
    <property type="match status" value="1"/>
</dbReference>
<dbReference type="Proteomes" id="UP000177894">
    <property type="component" value="Chromosome"/>
</dbReference>
<feature type="domain" description="Phage tail tape measure protein" evidence="4">
    <location>
        <begin position="105"/>
        <end position="300"/>
    </location>
</feature>
<keyword evidence="1" id="KW-1188">Viral release from host cell</keyword>
<evidence type="ECO:0000259" key="4">
    <source>
        <dbReference type="Pfam" id="PF10145"/>
    </source>
</evidence>
<dbReference type="NCBIfam" id="TIGR01760">
    <property type="entry name" value="tape_meas_TP901"/>
    <property type="match status" value="1"/>
</dbReference>
<dbReference type="EMBL" id="CP017603">
    <property type="protein sequence ID" value="AOY76686.1"/>
    <property type="molecule type" value="Genomic_DNA"/>
</dbReference>
<dbReference type="InterPro" id="IPR010090">
    <property type="entry name" value="Phage_tape_meas"/>
</dbReference>
<keyword evidence="3" id="KW-0812">Transmembrane</keyword>
<keyword evidence="3" id="KW-1133">Transmembrane helix</keyword>
<evidence type="ECO:0000313" key="8">
    <source>
        <dbReference type="Proteomes" id="UP000192478"/>
    </source>
</evidence>
<dbReference type="AlphaFoldDB" id="A0AAC9WFS1"/>
<accession>A0AAC9WFS1</accession>